<keyword evidence="3" id="KW-1185">Reference proteome</keyword>
<proteinExistence type="predicted"/>
<sequence>MKLLPAFLLSLTTLVCSAALRAAPISFGDGERFNFRVSWGLFSEAAEITIAARAEQSAGLSQIRVTTTTATRGMIRKLYSFDGRAESVFDSTDGRMLAAVASTSTKKKKTHAMAVFDYTAANVRYEDYLRPHRSLNIPLPAGQPMDLITSLIESRAWNLKVGDRRPTTVMFDDEFYDLTLVAEKIERVETPTGTYDTLVIVPLMEKDPKGMFKRGGTVRVWISQDEKHLPVKLEVSLKYGTGTAWLTDYRPPFTPVALRQP</sequence>
<dbReference type="KEGG" id="vbh:CMV30_01770"/>
<evidence type="ECO:0008006" key="4">
    <source>
        <dbReference type="Google" id="ProtNLM"/>
    </source>
</evidence>
<dbReference type="EMBL" id="CP023344">
    <property type="protein sequence ID" value="ATC62794.1"/>
    <property type="molecule type" value="Genomic_DNA"/>
</dbReference>
<evidence type="ECO:0000313" key="2">
    <source>
        <dbReference type="EMBL" id="ATC62794.1"/>
    </source>
</evidence>
<dbReference type="InterPro" id="IPR021457">
    <property type="entry name" value="DUF3108"/>
</dbReference>
<protein>
    <recommendedName>
        <fullName evidence="4">DUF3108 domain-containing protein</fullName>
    </recommendedName>
</protein>
<feature type="chain" id="PRO_5013307582" description="DUF3108 domain-containing protein" evidence="1">
    <location>
        <begin position="19"/>
        <end position="261"/>
    </location>
</feature>
<reference evidence="2 3" key="1">
    <citation type="submission" date="2017-09" db="EMBL/GenBank/DDBJ databases">
        <title>Complete genome sequence of Verrucomicrobial strain HZ-65, isolated from freshwater.</title>
        <authorList>
            <person name="Choi A."/>
        </authorList>
    </citation>
    <scope>NUCLEOTIDE SEQUENCE [LARGE SCALE GENOMIC DNA]</scope>
    <source>
        <strain evidence="2 3">HZ-65</strain>
    </source>
</reference>
<organism evidence="2 3">
    <name type="scientific">Nibricoccus aquaticus</name>
    <dbReference type="NCBI Taxonomy" id="2576891"/>
    <lineage>
        <taxon>Bacteria</taxon>
        <taxon>Pseudomonadati</taxon>
        <taxon>Verrucomicrobiota</taxon>
        <taxon>Opitutia</taxon>
        <taxon>Opitutales</taxon>
        <taxon>Opitutaceae</taxon>
        <taxon>Nibricoccus</taxon>
    </lineage>
</organism>
<dbReference type="Proteomes" id="UP000217265">
    <property type="component" value="Chromosome"/>
</dbReference>
<dbReference type="OrthoDB" id="191107at2"/>
<dbReference type="AlphaFoldDB" id="A0A290Q2Q8"/>
<dbReference type="Pfam" id="PF11306">
    <property type="entry name" value="DUF3108"/>
    <property type="match status" value="1"/>
</dbReference>
<accession>A0A290Q2Q8</accession>
<evidence type="ECO:0000313" key="3">
    <source>
        <dbReference type="Proteomes" id="UP000217265"/>
    </source>
</evidence>
<feature type="signal peptide" evidence="1">
    <location>
        <begin position="1"/>
        <end position="18"/>
    </location>
</feature>
<dbReference type="RefSeq" id="WP_096054429.1">
    <property type="nucleotide sequence ID" value="NZ_CP023344.1"/>
</dbReference>
<gene>
    <name evidence="2" type="ORF">CMV30_01770</name>
</gene>
<keyword evidence="1" id="KW-0732">Signal</keyword>
<name>A0A290Q2Q8_9BACT</name>
<evidence type="ECO:0000256" key="1">
    <source>
        <dbReference type="SAM" id="SignalP"/>
    </source>
</evidence>